<evidence type="ECO:0000256" key="2">
    <source>
        <dbReference type="SAM" id="SignalP"/>
    </source>
</evidence>
<dbReference type="Proteomes" id="UP000076023">
    <property type="component" value="Unassembled WGS sequence"/>
</dbReference>
<organism evidence="3 4">
    <name type="scientific">Terrimicrobium sacchariphilum</name>
    <dbReference type="NCBI Taxonomy" id="690879"/>
    <lineage>
        <taxon>Bacteria</taxon>
        <taxon>Pseudomonadati</taxon>
        <taxon>Verrucomicrobiota</taxon>
        <taxon>Terrimicrobiia</taxon>
        <taxon>Terrimicrobiales</taxon>
        <taxon>Terrimicrobiaceae</taxon>
        <taxon>Terrimicrobium</taxon>
    </lineage>
</organism>
<evidence type="ECO:0000313" key="4">
    <source>
        <dbReference type="Proteomes" id="UP000076023"/>
    </source>
</evidence>
<dbReference type="AlphaFoldDB" id="A0A146G3V2"/>
<gene>
    <name evidence="3" type="ORF">TSACC_2718</name>
</gene>
<feature type="region of interest" description="Disordered" evidence="1">
    <location>
        <begin position="200"/>
        <end position="232"/>
    </location>
</feature>
<name>A0A146G3V2_TERSA</name>
<feature type="compositionally biased region" description="Pro residues" evidence="1">
    <location>
        <begin position="200"/>
        <end position="210"/>
    </location>
</feature>
<feature type="signal peptide" evidence="2">
    <location>
        <begin position="1"/>
        <end position="25"/>
    </location>
</feature>
<accession>A0A146G3V2</accession>
<comment type="caution">
    <text evidence="3">The sequence shown here is derived from an EMBL/GenBank/DDBJ whole genome shotgun (WGS) entry which is preliminary data.</text>
</comment>
<keyword evidence="4" id="KW-1185">Reference proteome</keyword>
<dbReference type="InParanoid" id="A0A146G3V2"/>
<keyword evidence="2" id="KW-0732">Signal</keyword>
<reference evidence="4" key="1">
    <citation type="journal article" date="2017" name="Genome Announc.">
        <title>Draft Genome Sequence of Terrimicrobium sacchariphilum NM-5T, a Facultative Anaerobic Soil Bacterium of the Class Spartobacteria.</title>
        <authorList>
            <person name="Qiu Y.L."/>
            <person name="Tourlousse D.M."/>
            <person name="Matsuura N."/>
            <person name="Ohashi A."/>
            <person name="Sekiguchi Y."/>
        </authorList>
    </citation>
    <scope>NUCLEOTIDE SEQUENCE [LARGE SCALE GENOMIC DNA]</scope>
    <source>
        <strain evidence="4">NM-5</strain>
    </source>
</reference>
<protein>
    <submittedName>
        <fullName evidence="3">Uncharacterized protein</fullName>
    </submittedName>
</protein>
<dbReference type="EMBL" id="BDCO01000002">
    <property type="protein sequence ID" value="GAT32320.1"/>
    <property type="molecule type" value="Genomic_DNA"/>
</dbReference>
<dbReference type="STRING" id="690879.TSACC_2718"/>
<dbReference type="RefSeq" id="WP_075078158.1">
    <property type="nucleotide sequence ID" value="NZ_BDCO01000002.1"/>
</dbReference>
<evidence type="ECO:0000313" key="3">
    <source>
        <dbReference type="EMBL" id="GAT32320.1"/>
    </source>
</evidence>
<evidence type="ECO:0000256" key="1">
    <source>
        <dbReference type="SAM" id="MobiDB-lite"/>
    </source>
</evidence>
<proteinExistence type="predicted"/>
<sequence length="232" mass="25713">MTKTTLAKPLLAMIGLLAILSAASGQSPTPPEPRQPLLPRAPARASWSVAFKYAGEEKPADPAIQPRPLGEVPRSIVITKVNDVYREQIDLATGKKMERWDFDGTLFTSNTAGTVFLIIPPTEDTPSPDYYDRRRSDFPELNWISKATYRGIGSFQGKQAFHFETEKDGTTLSAYLSLDSQMPLWFSDGTTTRTYTFNPPPAGPLEPPPAFSTARNRHKQAMDALKYRPSPP</sequence>
<feature type="chain" id="PRO_5007524391" evidence="2">
    <location>
        <begin position="26"/>
        <end position="232"/>
    </location>
</feature>